<dbReference type="GO" id="GO:0006508">
    <property type="term" value="P:proteolysis"/>
    <property type="evidence" value="ECO:0007669"/>
    <property type="project" value="UniProtKB-KW"/>
</dbReference>
<dbReference type="Pfam" id="PF04002">
    <property type="entry name" value="RadC"/>
    <property type="match status" value="1"/>
</dbReference>
<dbReference type="RefSeq" id="WP_088333287.1">
    <property type="nucleotide sequence ID" value="NZ_NBBJ01000002.1"/>
</dbReference>
<dbReference type="GO" id="GO:0046872">
    <property type="term" value="F:metal ion binding"/>
    <property type="evidence" value="ECO:0007669"/>
    <property type="project" value="UniProtKB-KW"/>
</dbReference>
<gene>
    <name evidence="7" type="ORF">SPMU_15380</name>
</gene>
<dbReference type="InterPro" id="IPR037518">
    <property type="entry name" value="MPN"/>
</dbReference>
<protein>
    <recommendedName>
        <fullName evidence="6">MPN domain-containing protein</fullName>
    </recommendedName>
</protein>
<evidence type="ECO:0000313" key="7">
    <source>
        <dbReference type="EMBL" id="OWK30551.1"/>
    </source>
</evidence>
<dbReference type="GO" id="GO:0008237">
    <property type="term" value="F:metallopeptidase activity"/>
    <property type="evidence" value="ECO:0007669"/>
    <property type="project" value="UniProtKB-KW"/>
</dbReference>
<dbReference type="PANTHER" id="PTHR30471">
    <property type="entry name" value="DNA REPAIR PROTEIN RADC"/>
    <property type="match status" value="1"/>
</dbReference>
<name>A0A245ZLD0_9SPHN</name>
<evidence type="ECO:0000256" key="2">
    <source>
        <dbReference type="ARBA" id="ARBA00022723"/>
    </source>
</evidence>
<dbReference type="PROSITE" id="PS01302">
    <property type="entry name" value="UPF0758"/>
    <property type="match status" value="1"/>
</dbReference>
<keyword evidence="8" id="KW-1185">Reference proteome</keyword>
<dbReference type="Proteomes" id="UP000197783">
    <property type="component" value="Unassembled WGS sequence"/>
</dbReference>
<dbReference type="InterPro" id="IPR020891">
    <property type="entry name" value="UPF0758_CS"/>
</dbReference>
<keyword evidence="5" id="KW-0482">Metalloprotease</keyword>
<proteinExistence type="predicted"/>
<accession>A0A245ZLD0</accession>
<keyword evidence="1" id="KW-0645">Protease</keyword>
<feature type="domain" description="MPN" evidence="6">
    <location>
        <begin position="1"/>
        <end position="122"/>
    </location>
</feature>
<dbReference type="AlphaFoldDB" id="A0A245ZLD0"/>
<evidence type="ECO:0000313" key="8">
    <source>
        <dbReference type="Proteomes" id="UP000197783"/>
    </source>
</evidence>
<evidence type="ECO:0000256" key="4">
    <source>
        <dbReference type="ARBA" id="ARBA00022833"/>
    </source>
</evidence>
<reference evidence="7 8" key="1">
    <citation type="submission" date="2017-03" db="EMBL/GenBank/DDBJ databases">
        <title>Genome sequence of Sphingomonas mucosissima DSM 17494.</title>
        <authorList>
            <person name="Poehlein A."/>
            <person name="Wuebbeler J.H."/>
            <person name="Steinbuechel A."/>
            <person name="Daniel R."/>
        </authorList>
    </citation>
    <scope>NUCLEOTIDE SEQUENCE [LARGE SCALE GENOMIC DNA]</scope>
    <source>
        <strain evidence="7 8">DSM 17494</strain>
    </source>
</reference>
<dbReference type="InterPro" id="IPR025657">
    <property type="entry name" value="RadC_JAB"/>
</dbReference>
<dbReference type="EMBL" id="NBBJ01000002">
    <property type="protein sequence ID" value="OWK30551.1"/>
    <property type="molecule type" value="Genomic_DNA"/>
</dbReference>
<dbReference type="PROSITE" id="PS50249">
    <property type="entry name" value="MPN"/>
    <property type="match status" value="1"/>
</dbReference>
<evidence type="ECO:0000256" key="1">
    <source>
        <dbReference type="ARBA" id="ARBA00022670"/>
    </source>
</evidence>
<keyword evidence="3" id="KW-0378">Hydrolase</keyword>
<evidence type="ECO:0000256" key="3">
    <source>
        <dbReference type="ARBA" id="ARBA00022801"/>
    </source>
</evidence>
<dbReference type="OrthoDB" id="152963at2"/>
<evidence type="ECO:0000256" key="5">
    <source>
        <dbReference type="ARBA" id="ARBA00023049"/>
    </source>
</evidence>
<comment type="caution">
    <text evidence="7">The sequence shown here is derived from an EMBL/GenBank/DDBJ whole genome shotgun (WGS) entry which is preliminary data.</text>
</comment>
<dbReference type="InterPro" id="IPR001405">
    <property type="entry name" value="UPF0758"/>
</dbReference>
<organism evidence="7 8">
    <name type="scientific">Sphingomonas mucosissima</name>
    <dbReference type="NCBI Taxonomy" id="370959"/>
    <lineage>
        <taxon>Bacteria</taxon>
        <taxon>Pseudomonadati</taxon>
        <taxon>Pseudomonadota</taxon>
        <taxon>Alphaproteobacteria</taxon>
        <taxon>Sphingomonadales</taxon>
        <taxon>Sphingomonadaceae</taxon>
        <taxon>Sphingomonas</taxon>
    </lineage>
</organism>
<dbReference type="SUPFAM" id="SSF102712">
    <property type="entry name" value="JAB1/MPN domain"/>
    <property type="match status" value="1"/>
</dbReference>
<dbReference type="PANTHER" id="PTHR30471:SF3">
    <property type="entry name" value="UPF0758 PROTEIN YEES-RELATED"/>
    <property type="match status" value="1"/>
</dbReference>
<sequence>MYGFDPAISGHLAAMARALTESLAFVFLDERGSTVGLHHILSASASSVDVPLRTIVAVAMAHDSRAIVMAHNHPSGDAEPSADDLRTTRRVAQALDSLGIRLVDHLVLAGDTIVSFRARGLL</sequence>
<evidence type="ECO:0000259" key="6">
    <source>
        <dbReference type="PROSITE" id="PS50249"/>
    </source>
</evidence>
<dbReference type="Gene3D" id="3.40.140.10">
    <property type="entry name" value="Cytidine Deaminase, domain 2"/>
    <property type="match status" value="1"/>
</dbReference>
<keyword evidence="4" id="KW-0862">Zinc</keyword>
<keyword evidence="2" id="KW-0479">Metal-binding</keyword>